<keyword evidence="3" id="KW-0808">Transferase</keyword>
<accession>A0A1F7KA61</accession>
<proteinExistence type="inferred from homology"/>
<organism evidence="5 6">
    <name type="scientific">Candidatus Roizmanbacteria bacterium RIFOXYA1_FULL_41_12</name>
    <dbReference type="NCBI Taxonomy" id="1802082"/>
    <lineage>
        <taxon>Bacteria</taxon>
        <taxon>Candidatus Roizmaniibacteriota</taxon>
    </lineage>
</organism>
<evidence type="ECO:0000313" key="6">
    <source>
        <dbReference type="Proteomes" id="UP000178450"/>
    </source>
</evidence>
<evidence type="ECO:0000259" key="4">
    <source>
        <dbReference type="Pfam" id="PF00535"/>
    </source>
</evidence>
<dbReference type="AlphaFoldDB" id="A0A1F7KA61"/>
<sequence length="275" mass="31933">MISVIIPVYKNKKMFLANLKHNLRFIGKLQIIVVNDNPEENLTRAVKTISPTITVINNPKNYGFGKSMNLGVQLAKHDYLLFLNSDVKLLDNRLEKALTMFKDPKLFALSFAQIEADNHITGANAGHFKQGLFQHYERHTSTVSENLWPEGGASLLNRHLFLKLGGFDEIYSPFYWEDVDLGFRAKARSLHTLYYPLIKVQHCHQTTISKYFTPSEVKSIAFRNQFLFVWKNIRGLALLQHLLWLPILIIKNRQNREFKQGLKAAFKRYLKQDEE</sequence>
<protein>
    <recommendedName>
        <fullName evidence="4">Glycosyltransferase 2-like domain-containing protein</fullName>
    </recommendedName>
</protein>
<dbReference type="GO" id="GO:0016757">
    <property type="term" value="F:glycosyltransferase activity"/>
    <property type="evidence" value="ECO:0007669"/>
    <property type="project" value="UniProtKB-KW"/>
</dbReference>
<dbReference type="Pfam" id="PF00535">
    <property type="entry name" value="Glycos_transf_2"/>
    <property type="match status" value="1"/>
</dbReference>
<dbReference type="EMBL" id="MGBG01000015">
    <property type="protein sequence ID" value="OGK64759.1"/>
    <property type="molecule type" value="Genomic_DNA"/>
</dbReference>
<gene>
    <name evidence="5" type="ORF">A2209_00310</name>
</gene>
<comment type="caution">
    <text evidence="5">The sequence shown here is derived from an EMBL/GenBank/DDBJ whole genome shotgun (WGS) entry which is preliminary data.</text>
</comment>
<dbReference type="SUPFAM" id="SSF53448">
    <property type="entry name" value="Nucleotide-diphospho-sugar transferases"/>
    <property type="match status" value="1"/>
</dbReference>
<dbReference type="PANTHER" id="PTHR43179:SF12">
    <property type="entry name" value="GALACTOFURANOSYLTRANSFERASE GLFT2"/>
    <property type="match status" value="1"/>
</dbReference>
<comment type="similarity">
    <text evidence="1">Belongs to the glycosyltransferase 2 family.</text>
</comment>
<dbReference type="PANTHER" id="PTHR43179">
    <property type="entry name" value="RHAMNOSYLTRANSFERASE WBBL"/>
    <property type="match status" value="1"/>
</dbReference>
<keyword evidence="2" id="KW-0328">Glycosyltransferase</keyword>
<dbReference type="Proteomes" id="UP000178450">
    <property type="component" value="Unassembled WGS sequence"/>
</dbReference>
<reference evidence="5 6" key="1">
    <citation type="journal article" date="2016" name="Nat. Commun.">
        <title>Thousands of microbial genomes shed light on interconnected biogeochemical processes in an aquifer system.</title>
        <authorList>
            <person name="Anantharaman K."/>
            <person name="Brown C.T."/>
            <person name="Hug L.A."/>
            <person name="Sharon I."/>
            <person name="Castelle C.J."/>
            <person name="Probst A.J."/>
            <person name="Thomas B.C."/>
            <person name="Singh A."/>
            <person name="Wilkins M.J."/>
            <person name="Karaoz U."/>
            <person name="Brodie E.L."/>
            <person name="Williams K.H."/>
            <person name="Hubbard S.S."/>
            <person name="Banfield J.F."/>
        </authorList>
    </citation>
    <scope>NUCLEOTIDE SEQUENCE [LARGE SCALE GENOMIC DNA]</scope>
</reference>
<dbReference type="InterPro" id="IPR029044">
    <property type="entry name" value="Nucleotide-diphossugar_trans"/>
</dbReference>
<evidence type="ECO:0000256" key="1">
    <source>
        <dbReference type="ARBA" id="ARBA00006739"/>
    </source>
</evidence>
<name>A0A1F7KA61_9BACT</name>
<evidence type="ECO:0000313" key="5">
    <source>
        <dbReference type="EMBL" id="OGK64759.1"/>
    </source>
</evidence>
<dbReference type="InterPro" id="IPR001173">
    <property type="entry name" value="Glyco_trans_2-like"/>
</dbReference>
<evidence type="ECO:0000256" key="3">
    <source>
        <dbReference type="ARBA" id="ARBA00022679"/>
    </source>
</evidence>
<dbReference type="Gene3D" id="3.90.550.10">
    <property type="entry name" value="Spore Coat Polysaccharide Biosynthesis Protein SpsA, Chain A"/>
    <property type="match status" value="1"/>
</dbReference>
<evidence type="ECO:0000256" key="2">
    <source>
        <dbReference type="ARBA" id="ARBA00022676"/>
    </source>
</evidence>
<feature type="domain" description="Glycosyltransferase 2-like" evidence="4">
    <location>
        <begin position="3"/>
        <end position="118"/>
    </location>
</feature>